<reference evidence="1 2" key="1">
    <citation type="submission" date="2019-07" db="EMBL/GenBank/DDBJ databases">
        <title>Whole genome shotgun sequence of Adhaeribacter aerolatus NBRC 106133.</title>
        <authorList>
            <person name="Hosoyama A."/>
            <person name="Uohara A."/>
            <person name="Ohji S."/>
            <person name="Ichikawa N."/>
        </authorList>
    </citation>
    <scope>NUCLEOTIDE SEQUENCE [LARGE SCALE GENOMIC DNA]</scope>
    <source>
        <strain evidence="1 2">NBRC 106133</strain>
    </source>
</reference>
<evidence type="ECO:0000313" key="2">
    <source>
        <dbReference type="Proteomes" id="UP000321532"/>
    </source>
</evidence>
<proteinExistence type="predicted"/>
<dbReference type="Proteomes" id="UP000321532">
    <property type="component" value="Unassembled WGS sequence"/>
</dbReference>
<sequence>MLKKITDFTSDFIKKYSLPTFKYQEKLTNKLDKLKGDFDQNIVNEIVLWKVNRYAEIPEKTLAKINQIDKNSIQIDEALTFEIVGALLKSENKGFGLPMVSTILRFKNPYIYQIIDQRVYRFIYGKNLDLKSTSNHLEIDVQTNLYLKYLIDLRKHCDEFNIPFKAADRILYLIDKDKNKDIPLNKYGNRKKI</sequence>
<evidence type="ECO:0000313" key="1">
    <source>
        <dbReference type="EMBL" id="GEO03961.1"/>
    </source>
</evidence>
<organism evidence="1 2">
    <name type="scientific">Adhaeribacter aerolatus</name>
    <dbReference type="NCBI Taxonomy" id="670289"/>
    <lineage>
        <taxon>Bacteria</taxon>
        <taxon>Pseudomonadati</taxon>
        <taxon>Bacteroidota</taxon>
        <taxon>Cytophagia</taxon>
        <taxon>Cytophagales</taxon>
        <taxon>Hymenobacteraceae</taxon>
        <taxon>Adhaeribacter</taxon>
    </lineage>
</organism>
<dbReference type="AlphaFoldDB" id="A0A512AW73"/>
<dbReference type="RefSeq" id="WP_146896886.1">
    <property type="nucleotide sequence ID" value="NZ_BJYS01000009.1"/>
</dbReference>
<accession>A0A512AW73</accession>
<dbReference type="EMBL" id="BJYS01000009">
    <property type="protein sequence ID" value="GEO03961.1"/>
    <property type="molecule type" value="Genomic_DNA"/>
</dbReference>
<dbReference type="OrthoDB" id="9182769at2"/>
<name>A0A512AW73_9BACT</name>
<protein>
    <submittedName>
        <fullName evidence="1">Uncharacterized protein</fullName>
    </submittedName>
</protein>
<keyword evidence="2" id="KW-1185">Reference proteome</keyword>
<gene>
    <name evidence="1" type="ORF">AAE02nite_16250</name>
</gene>
<comment type="caution">
    <text evidence="1">The sequence shown here is derived from an EMBL/GenBank/DDBJ whole genome shotgun (WGS) entry which is preliminary data.</text>
</comment>